<dbReference type="EMBL" id="LAZR01027797">
    <property type="protein sequence ID" value="KKL64582.1"/>
    <property type="molecule type" value="Genomic_DNA"/>
</dbReference>
<comment type="caution">
    <text evidence="1">The sequence shown here is derived from an EMBL/GenBank/DDBJ whole genome shotgun (WGS) entry which is preliminary data.</text>
</comment>
<sequence>MVYYLYGKSSQKDRIKNQFITFKNNILINPILKSEIGTVILNSFFKLRENVFKKLNSKKKQFNVDDFWIDIDQYIQRKRSPQLKNRCSSIVTIIRNCIDKIPVEKSDPNYEKKQIHRVKSAFNIIINDLLEFQEEISKWNNKLTYPCPRAEWEIVYNENSFCYEFLYINSCAKKICNAREFKLEQLTKKYKKVFSTILNEAQGFCEKYKLILDERFYKTVEKLIDINTNKRKYDFHTRYCFNLGDFFICELLINSENKIYTLNLKDFKLILHFLDINYARIIPFYQ</sequence>
<accession>A0A0F9GN61</accession>
<proteinExistence type="predicted"/>
<evidence type="ECO:0000313" key="1">
    <source>
        <dbReference type="EMBL" id="KKL64582.1"/>
    </source>
</evidence>
<name>A0A0F9GN61_9ZZZZ</name>
<organism evidence="1">
    <name type="scientific">marine sediment metagenome</name>
    <dbReference type="NCBI Taxonomy" id="412755"/>
    <lineage>
        <taxon>unclassified sequences</taxon>
        <taxon>metagenomes</taxon>
        <taxon>ecological metagenomes</taxon>
    </lineage>
</organism>
<dbReference type="AlphaFoldDB" id="A0A0F9GN61"/>
<reference evidence="1" key="1">
    <citation type="journal article" date="2015" name="Nature">
        <title>Complex archaea that bridge the gap between prokaryotes and eukaryotes.</title>
        <authorList>
            <person name="Spang A."/>
            <person name="Saw J.H."/>
            <person name="Jorgensen S.L."/>
            <person name="Zaremba-Niedzwiedzka K."/>
            <person name="Martijn J."/>
            <person name="Lind A.E."/>
            <person name="van Eijk R."/>
            <person name="Schleper C."/>
            <person name="Guy L."/>
            <person name="Ettema T.J."/>
        </authorList>
    </citation>
    <scope>NUCLEOTIDE SEQUENCE</scope>
</reference>
<protein>
    <submittedName>
        <fullName evidence="1">Uncharacterized protein</fullName>
    </submittedName>
</protein>
<gene>
    <name evidence="1" type="ORF">LCGC14_2163530</name>
</gene>